<gene>
    <name evidence="3" type="primary">PEX3</name>
    <name evidence="3" type="ORF">IMSHALPRED_000230</name>
</gene>
<evidence type="ECO:0000313" key="3">
    <source>
        <dbReference type="EMBL" id="CAF9904988.1"/>
    </source>
</evidence>
<feature type="transmembrane region" description="Helical" evidence="2">
    <location>
        <begin position="16"/>
        <end position="34"/>
    </location>
</feature>
<dbReference type="AlphaFoldDB" id="A0A8H3I518"/>
<dbReference type="InterPro" id="IPR006966">
    <property type="entry name" value="Peroxin-3"/>
</dbReference>
<keyword evidence="4" id="KW-1185">Reference proteome</keyword>
<feature type="region of interest" description="Disordered" evidence="1">
    <location>
        <begin position="318"/>
        <end position="361"/>
    </location>
</feature>
<keyword evidence="2" id="KW-0812">Transmembrane</keyword>
<feature type="compositionally biased region" description="Polar residues" evidence="1">
    <location>
        <begin position="104"/>
        <end position="120"/>
    </location>
</feature>
<organism evidence="3 4">
    <name type="scientific">Imshaugia aleurites</name>
    <dbReference type="NCBI Taxonomy" id="172621"/>
    <lineage>
        <taxon>Eukaryota</taxon>
        <taxon>Fungi</taxon>
        <taxon>Dikarya</taxon>
        <taxon>Ascomycota</taxon>
        <taxon>Pezizomycotina</taxon>
        <taxon>Lecanoromycetes</taxon>
        <taxon>OSLEUM clade</taxon>
        <taxon>Lecanoromycetidae</taxon>
        <taxon>Lecanorales</taxon>
        <taxon>Lecanorineae</taxon>
        <taxon>Parmeliaceae</taxon>
        <taxon>Imshaugia</taxon>
    </lineage>
</organism>
<dbReference type="GO" id="GO:0045046">
    <property type="term" value="P:protein import into peroxisome membrane"/>
    <property type="evidence" value="ECO:0007669"/>
    <property type="project" value="TreeGrafter"/>
</dbReference>
<keyword evidence="2" id="KW-0472">Membrane</keyword>
<dbReference type="Pfam" id="PF04882">
    <property type="entry name" value="Peroxin-3"/>
    <property type="match status" value="1"/>
</dbReference>
<sequence>MISVTKRWLRRNRTGFAIGFGVIGVGYVAGQYVLSKITEARERMAGDRIAKENLRRRFQHNQEDCTITVLELLPTVAENIIEALPSEQITQQLQLKKAERLGKSTGTSDVAPSELSSGTPSAADEDGRSLSSFQSESYVHASQMGASSSGNGEARPPLTKAQLWNDLKISSITRSFTLLYTVTLLSLLTRIQLNLLGRRNYLSSVVSLASHPPHDPTIILENHEDENAERAYGNDFETNRKYLTFSWWLLHRGWRELMANVQGAVKETFGSVSPREDIPLERLSSLILDVRKAVEGSTPEERKTRKWLPFLLPPSDQEESVLQESGMSTPPNPSQSPKPQDNTSMRYPPASPPSASTMSPPLRRLLDETSDIVDSPMFTHVLTLLLDATFSQLVDRKLRSEAYKLAPLTPVAIPESRITDVTDPAALTNSAKFATVLAVMTREAHKIGNGVPNEYVQEIEAVGELEAFAAVIYSSNFEFEAGFETSITSESTAPRSRDETPEGGKEGKGLAGMSTVEVEDVARVGKGGGIMDRATEVVDAAWGGFESVWGKVTGSGESAITG</sequence>
<evidence type="ECO:0000256" key="1">
    <source>
        <dbReference type="SAM" id="MobiDB-lite"/>
    </source>
</evidence>
<name>A0A8H3I518_9LECA</name>
<proteinExistence type="predicted"/>
<protein>
    <submittedName>
        <fullName evidence="3">Peroxin</fullName>
    </submittedName>
</protein>
<evidence type="ECO:0000256" key="2">
    <source>
        <dbReference type="SAM" id="Phobius"/>
    </source>
</evidence>
<evidence type="ECO:0000313" key="4">
    <source>
        <dbReference type="Proteomes" id="UP000664534"/>
    </source>
</evidence>
<dbReference type="OrthoDB" id="45930at2759"/>
<feature type="compositionally biased region" description="Polar residues" evidence="1">
    <location>
        <begin position="485"/>
        <end position="494"/>
    </location>
</feature>
<feature type="compositionally biased region" description="Basic and acidic residues" evidence="1">
    <location>
        <begin position="495"/>
        <end position="508"/>
    </location>
</feature>
<feature type="region of interest" description="Disordered" evidence="1">
    <location>
        <begin position="485"/>
        <end position="512"/>
    </location>
</feature>
<dbReference type="PANTHER" id="PTHR28080">
    <property type="entry name" value="PEROXISOMAL BIOGENESIS FACTOR 3"/>
    <property type="match status" value="1"/>
</dbReference>
<keyword evidence="2" id="KW-1133">Transmembrane helix</keyword>
<dbReference type="PANTHER" id="PTHR28080:SF1">
    <property type="entry name" value="PEROXISOMAL BIOGENESIS FACTOR 3"/>
    <property type="match status" value="1"/>
</dbReference>
<accession>A0A8H3I518</accession>
<dbReference type="EMBL" id="CAJPDT010000001">
    <property type="protein sequence ID" value="CAF9904988.1"/>
    <property type="molecule type" value="Genomic_DNA"/>
</dbReference>
<dbReference type="Proteomes" id="UP000664534">
    <property type="component" value="Unassembled WGS sequence"/>
</dbReference>
<comment type="caution">
    <text evidence="3">The sequence shown here is derived from an EMBL/GenBank/DDBJ whole genome shotgun (WGS) entry which is preliminary data.</text>
</comment>
<feature type="region of interest" description="Disordered" evidence="1">
    <location>
        <begin position="103"/>
        <end position="130"/>
    </location>
</feature>
<reference evidence="3" key="1">
    <citation type="submission" date="2021-03" db="EMBL/GenBank/DDBJ databases">
        <authorList>
            <person name="Tagirdzhanova G."/>
        </authorList>
    </citation>
    <scope>NUCLEOTIDE SEQUENCE</scope>
</reference>
<dbReference type="GO" id="GO:0030674">
    <property type="term" value="F:protein-macromolecule adaptor activity"/>
    <property type="evidence" value="ECO:0007669"/>
    <property type="project" value="TreeGrafter"/>
</dbReference>
<dbReference type="GO" id="GO:0005778">
    <property type="term" value="C:peroxisomal membrane"/>
    <property type="evidence" value="ECO:0007669"/>
    <property type="project" value="InterPro"/>
</dbReference>